<dbReference type="Pfam" id="PF00169">
    <property type="entry name" value="PH"/>
    <property type="match status" value="1"/>
</dbReference>
<dbReference type="EMBL" id="UYRR01032235">
    <property type="protein sequence ID" value="VDK54740.1"/>
    <property type="molecule type" value="Genomic_DNA"/>
</dbReference>
<gene>
    <name evidence="4" type="ORF">ASIM_LOCUS15298</name>
</gene>
<dbReference type="InterPro" id="IPR011993">
    <property type="entry name" value="PH-like_dom_sf"/>
</dbReference>
<dbReference type="InterPro" id="IPR001849">
    <property type="entry name" value="PH_domain"/>
</dbReference>
<proteinExistence type="predicted"/>
<sequence length="414" mass="48153">MLKPRKRMFFALEETQNQLTFFKDESDFVKRKEPVGTIPLANAACTVAEQSGTSFAIHANGRTYGFDADNERSAEHWMSALQNRRESVDLNENIRKTSRPLSRRPPKMSRSRSASLPSESELQSAQRTQRYTLEHRRSVAPFPRVLPTDVEARDDIGVVDKERVEGKGDRLPSWFDEWIRSWLNDQSFSVPPYGTEKTNITEASVTTEELYRLREITNRQKERIQELNENNKKLIVQMSQLREFQLATLIAQNKFLNAEVLRLSERSEAEQRVIEKLKTEKRNLEEDINGFRREYVFLLQSCIRIPLSEQHSTDVLQVKLLGGDIELLRSYPQKIYGAQSFSLQPEARRLVRGGIPPSMRTTVWRMIIHQQVADVKKKYGKYYYRNLCNSQGTPAERQVHLIVSHCTLRIFNDC</sequence>
<protein>
    <submittedName>
        <fullName evidence="6">PH domain-containing protein</fullName>
    </submittedName>
</protein>
<dbReference type="PROSITE" id="PS50003">
    <property type="entry name" value="PH_DOMAIN"/>
    <property type="match status" value="1"/>
</dbReference>
<feature type="compositionally biased region" description="Low complexity" evidence="2">
    <location>
        <begin position="111"/>
        <end position="122"/>
    </location>
</feature>
<dbReference type="WBParaSite" id="ASIM_0001589101-mRNA-1">
    <property type="protein sequence ID" value="ASIM_0001589101-mRNA-1"/>
    <property type="gene ID" value="ASIM_0001589101"/>
</dbReference>
<evidence type="ECO:0000313" key="5">
    <source>
        <dbReference type="Proteomes" id="UP000267096"/>
    </source>
</evidence>
<dbReference type="AlphaFoldDB" id="A0A0M3K4K0"/>
<feature type="coiled-coil region" evidence="1">
    <location>
        <begin position="210"/>
        <end position="294"/>
    </location>
</feature>
<feature type="domain" description="PH" evidence="3">
    <location>
        <begin position="1"/>
        <end position="86"/>
    </location>
</feature>
<evidence type="ECO:0000259" key="3">
    <source>
        <dbReference type="PROSITE" id="PS50003"/>
    </source>
</evidence>
<evidence type="ECO:0000256" key="2">
    <source>
        <dbReference type="SAM" id="MobiDB-lite"/>
    </source>
</evidence>
<dbReference type="OrthoDB" id="294251at2759"/>
<keyword evidence="1" id="KW-0175">Coiled coil</keyword>
<dbReference type="Proteomes" id="UP000267096">
    <property type="component" value="Unassembled WGS sequence"/>
</dbReference>
<keyword evidence="5" id="KW-1185">Reference proteome</keyword>
<feature type="region of interest" description="Disordered" evidence="2">
    <location>
        <begin position="88"/>
        <end position="128"/>
    </location>
</feature>
<dbReference type="Gene3D" id="2.30.29.30">
    <property type="entry name" value="Pleckstrin-homology domain (PH domain)/Phosphotyrosine-binding domain (PTB)"/>
    <property type="match status" value="1"/>
</dbReference>
<evidence type="ECO:0000256" key="1">
    <source>
        <dbReference type="SAM" id="Coils"/>
    </source>
</evidence>
<reference evidence="6" key="1">
    <citation type="submission" date="2017-02" db="UniProtKB">
        <authorList>
            <consortium name="WormBaseParasite"/>
        </authorList>
    </citation>
    <scope>IDENTIFICATION</scope>
</reference>
<evidence type="ECO:0000313" key="6">
    <source>
        <dbReference type="WBParaSite" id="ASIM_0001589101-mRNA-1"/>
    </source>
</evidence>
<name>A0A0M3K4K0_ANISI</name>
<organism evidence="6">
    <name type="scientific">Anisakis simplex</name>
    <name type="common">Herring worm</name>
    <dbReference type="NCBI Taxonomy" id="6269"/>
    <lineage>
        <taxon>Eukaryota</taxon>
        <taxon>Metazoa</taxon>
        <taxon>Ecdysozoa</taxon>
        <taxon>Nematoda</taxon>
        <taxon>Chromadorea</taxon>
        <taxon>Rhabditida</taxon>
        <taxon>Spirurina</taxon>
        <taxon>Ascaridomorpha</taxon>
        <taxon>Ascaridoidea</taxon>
        <taxon>Anisakidae</taxon>
        <taxon>Anisakis</taxon>
        <taxon>Anisakis simplex complex</taxon>
    </lineage>
</organism>
<feature type="compositionally biased region" description="Basic residues" evidence="2">
    <location>
        <begin position="96"/>
        <end position="110"/>
    </location>
</feature>
<dbReference type="SMART" id="SM00233">
    <property type="entry name" value="PH"/>
    <property type="match status" value="1"/>
</dbReference>
<evidence type="ECO:0000313" key="4">
    <source>
        <dbReference type="EMBL" id="VDK54740.1"/>
    </source>
</evidence>
<accession>A0A0M3K4K0</accession>
<reference evidence="4 5" key="2">
    <citation type="submission" date="2018-11" db="EMBL/GenBank/DDBJ databases">
        <authorList>
            <consortium name="Pathogen Informatics"/>
        </authorList>
    </citation>
    <scope>NUCLEOTIDE SEQUENCE [LARGE SCALE GENOMIC DNA]</scope>
</reference>
<dbReference type="SUPFAM" id="SSF50729">
    <property type="entry name" value="PH domain-like"/>
    <property type="match status" value="1"/>
</dbReference>